<dbReference type="SUPFAM" id="SSF49899">
    <property type="entry name" value="Concanavalin A-like lectins/glucanases"/>
    <property type="match status" value="2"/>
</dbReference>
<keyword evidence="6" id="KW-1185">Reference proteome</keyword>
<dbReference type="FunFam" id="2.60.120.200:FF:000124">
    <property type="entry name" value="Galectin-4"/>
    <property type="match status" value="1"/>
</dbReference>
<sequence length="327" mass="37584">MYFRGKVPEQIKSLHINLQYGQLPGCDKALHFNPRFDPEEVVVFNSFRNGSWEQEERVHRMPFCKGKDFEMVIIATQLGYQVIVNGRPLHLFRHRMPVELVNALEIDGDVSMESLHLFRRGHALAGIGRIVVSKIPHVGPVYGGLRTGMFMFFRGTIPQQIDSFAINLQYGELEGSDIALHFNPRFDSNVVVFNTYRNDQWEKEERVYEIPFKKDQNFELIYIITPKGYQVAINGRQFYFFEHRMPVDHVSAVKIIGDISVQTVDTIGGEVDEEEQEGLPDFGRLVINKIPHVGPIHRCLRTGIALYFQGTLPEQTNSFAINLQFGQ</sequence>
<organism evidence="5 6">
    <name type="scientific">Anguilla anguilla</name>
    <name type="common">European freshwater eel</name>
    <name type="synonym">Muraena anguilla</name>
    <dbReference type="NCBI Taxonomy" id="7936"/>
    <lineage>
        <taxon>Eukaryota</taxon>
        <taxon>Metazoa</taxon>
        <taxon>Chordata</taxon>
        <taxon>Craniata</taxon>
        <taxon>Vertebrata</taxon>
        <taxon>Euteleostomi</taxon>
        <taxon>Actinopterygii</taxon>
        <taxon>Neopterygii</taxon>
        <taxon>Teleostei</taxon>
        <taxon>Anguilliformes</taxon>
        <taxon>Anguillidae</taxon>
        <taxon>Anguilla</taxon>
    </lineage>
</organism>
<dbReference type="InterPro" id="IPR044156">
    <property type="entry name" value="Galectin-like"/>
</dbReference>
<evidence type="ECO:0000259" key="4">
    <source>
        <dbReference type="PROSITE" id="PS51304"/>
    </source>
</evidence>
<gene>
    <name evidence="5" type="ORF">ANANG_G00239170</name>
</gene>
<comment type="caution">
    <text evidence="5">The sequence shown here is derived from an EMBL/GenBank/DDBJ whole genome shotgun (WGS) entry which is preliminary data.</text>
</comment>
<dbReference type="SMART" id="SM00276">
    <property type="entry name" value="GLECT"/>
    <property type="match status" value="2"/>
</dbReference>
<evidence type="ECO:0000256" key="1">
    <source>
        <dbReference type="ARBA" id="ARBA00022734"/>
    </source>
</evidence>
<dbReference type="Gene3D" id="2.60.120.200">
    <property type="match status" value="2"/>
</dbReference>
<dbReference type="AlphaFoldDB" id="A0A9D3LYG2"/>
<dbReference type="PANTHER" id="PTHR11346:SF32">
    <property type="entry name" value="GALECTIN-4"/>
    <property type="match status" value="1"/>
</dbReference>
<feature type="domain" description="Galectin" evidence="4">
    <location>
        <begin position="1"/>
        <end position="118"/>
    </location>
</feature>
<evidence type="ECO:0000256" key="2">
    <source>
        <dbReference type="ARBA" id="ARBA00022737"/>
    </source>
</evidence>
<dbReference type="PROSITE" id="PS51304">
    <property type="entry name" value="GALECTIN"/>
    <property type="match status" value="2"/>
</dbReference>
<reference evidence="5" key="1">
    <citation type="submission" date="2021-01" db="EMBL/GenBank/DDBJ databases">
        <title>A chromosome-scale assembly of European eel, Anguilla anguilla.</title>
        <authorList>
            <person name="Henkel C."/>
            <person name="Jong-Raadsen S.A."/>
            <person name="Dufour S."/>
            <person name="Weltzien F.-A."/>
            <person name="Palstra A.P."/>
            <person name="Pelster B."/>
            <person name="Spaink H.P."/>
            <person name="Van Den Thillart G.E."/>
            <person name="Jansen H."/>
            <person name="Zahm M."/>
            <person name="Klopp C."/>
            <person name="Cedric C."/>
            <person name="Louis A."/>
            <person name="Berthelot C."/>
            <person name="Parey E."/>
            <person name="Roest Crollius H."/>
            <person name="Montfort J."/>
            <person name="Robinson-Rechavi M."/>
            <person name="Bucao C."/>
            <person name="Bouchez O."/>
            <person name="Gislard M."/>
            <person name="Lluch J."/>
            <person name="Milhes M."/>
            <person name="Lampietro C."/>
            <person name="Lopez Roques C."/>
            <person name="Donnadieu C."/>
            <person name="Braasch I."/>
            <person name="Desvignes T."/>
            <person name="Postlethwait J."/>
            <person name="Bobe J."/>
            <person name="Guiguen Y."/>
            <person name="Dirks R."/>
        </authorList>
    </citation>
    <scope>NUCLEOTIDE SEQUENCE</scope>
    <source>
        <strain evidence="5">Tag_6206</strain>
        <tissue evidence="5">Liver</tissue>
    </source>
</reference>
<feature type="domain" description="Galectin" evidence="4">
    <location>
        <begin position="137"/>
        <end position="267"/>
    </location>
</feature>
<dbReference type="CDD" id="cd00070">
    <property type="entry name" value="GLECT"/>
    <property type="match status" value="2"/>
</dbReference>
<keyword evidence="1 3" id="KW-0430">Lectin</keyword>
<dbReference type="Proteomes" id="UP001044222">
    <property type="component" value="Chromosome 13"/>
</dbReference>
<accession>A0A9D3LYG2</accession>
<dbReference type="PANTHER" id="PTHR11346">
    <property type="entry name" value="GALECTIN"/>
    <property type="match status" value="1"/>
</dbReference>
<keyword evidence="2" id="KW-0677">Repeat</keyword>
<dbReference type="Pfam" id="PF00337">
    <property type="entry name" value="Gal-bind_lectin"/>
    <property type="match status" value="2"/>
</dbReference>
<dbReference type="SMART" id="SM00908">
    <property type="entry name" value="Gal-bind_lectin"/>
    <property type="match status" value="2"/>
</dbReference>
<evidence type="ECO:0000313" key="5">
    <source>
        <dbReference type="EMBL" id="KAG5837430.1"/>
    </source>
</evidence>
<dbReference type="EMBL" id="JAFIRN010000013">
    <property type="protein sequence ID" value="KAG5837430.1"/>
    <property type="molecule type" value="Genomic_DNA"/>
</dbReference>
<feature type="non-terminal residue" evidence="5">
    <location>
        <position position="327"/>
    </location>
</feature>
<name>A0A9D3LYG2_ANGAN</name>
<dbReference type="InterPro" id="IPR001079">
    <property type="entry name" value="Galectin_CRD"/>
</dbReference>
<protein>
    <recommendedName>
        <fullName evidence="3">Galectin</fullName>
    </recommendedName>
</protein>
<dbReference type="GO" id="GO:0030246">
    <property type="term" value="F:carbohydrate binding"/>
    <property type="evidence" value="ECO:0007669"/>
    <property type="project" value="UniProtKB-UniRule"/>
</dbReference>
<proteinExistence type="predicted"/>
<evidence type="ECO:0000313" key="6">
    <source>
        <dbReference type="Proteomes" id="UP001044222"/>
    </source>
</evidence>
<evidence type="ECO:0000256" key="3">
    <source>
        <dbReference type="RuleBase" id="RU102079"/>
    </source>
</evidence>
<dbReference type="InterPro" id="IPR013320">
    <property type="entry name" value="ConA-like_dom_sf"/>
</dbReference>